<dbReference type="PANTHER" id="PTHR30636:SF3">
    <property type="entry name" value="UPF0701 PROTEIN YICC"/>
    <property type="match status" value="1"/>
</dbReference>
<gene>
    <name evidence="8" type="ORF">GGQ86_002481</name>
</gene>
<protein>
    <submittedName>
        <fullName evidence="8">Uncharacterized protein (TIGR00255 family)</fullName>
    </submittedName>
</protein>
<keyword evidence="2" id="KW-0540">Nuclease</keyword>
<evidence type="ECO:0000259" key="6">
    <source>
        <dbReference type="Pfam" id="PF03755"/>
    </source>
</evidence>
<feature type="domain" description="Endoribonuclease YicC-like N-terminal" evidence="6">
    <location>
        <begin position="24"/>
        <end position="178"/>
    </location>
</feature>
<evidence type="ECO:0000256" key="4">
    <source>
        <dbReference type="ARBA" id="ARBA00022801"/>
    </source>
</evidence>
<keyword evidence="4" id="KW-0378">Hydrolase</keyword>
<name>A0ABU1KGR4_XANFL</name>
<accession>A0ABU1KGR4</accession>
<evidence type="ECO:0000256" key="5">
    <source>
        <dbReference type="ARBA" id="ARBA00035648"/>
    </source>
</evidence>
<reference evidence="8 9" key="1">
    <citation type="submission" date="2023-07" db="EMBL/GenBank/DDBJ databases">
        <title>Genomic Encyclopedia of Type Strains, Phase IV (KMG-IV): sequencing the most valuable type-strain genomes for metagenomic binning, comparative biology and taxonomic classification.</title>
        <authorList>
            <person name="Goeker M."/>
        </authorList>
    </citation>
    <scope>NUCLEOTIDE SEQUENCE [LARGE SCALE GENOMIC DNA]</scope>
    <source>
        <strain evidence="8 9">DSM 338</strain>
    </source>
</reference>
<dbReference type="InterPro" id="IPR013527">
    <property type="entry name" value="YicC-like_N"/>
</dbReference>
<keyword evidence="3" id="KW-0255">Endonuclease</keyword>
<proteinExistence type="inferred from homology"/>
<comment type="cofactor">
    <cofactor evidence="1">
        <name>a divalent metal cation</name>
        <dbReference type="ChEBI" id="CHEBI:60240"/>
    </cofactor>
</comment>
<dbReference type="InterPro" id="IPR013551">
    <property type="entry name" value="YicC-like_C"/>
</dbReference>
<evidence type="ECO:0000256" key="1">
    <source>
        <dbReference type="ARBA" id="ARBA00001968"/>
    </source>
</evidence>
<evidence type="ECO:0000313" key="8">
    <source>
        <dbReference type="EMBL" id="MDR6334005.1"/>
    </source>
</evidence>
<evidence type="ECO:0000259" key="7">
    <source>
        <dbReference type="Pfam" id="PF08340"/>
    </source>
</evidence>
<dbReference type="InterPro" id="IPR005229">
    <property type="entry name" value="YicC/YloC-like"/>
</dbReference>
<evidence type="ECO:0000256" key="2">
    <source>
        <dbReference type="ARBA" id="ARBA00022722"/>
    </source>
</evidence>
<dbReference type="PANTHER" id="PTHR30636">
    <property type="entry name" value="UPF0701 PROTEIN YICC"/>
    <property type="match status" value="1"/>
</dbReference>
<dbReference type="Proteomes" id="UP001245370">
    <property type="component" value="Unassembled WGS sequence"/>
</dbReference>
<evidence type="ECO:0000313" key="9">
    <source>
        <dbReference type="Proteomes" id="UP001245370"/>
    </source>
</evidence>
<sequence length="314" mass="33930">MAAGPIIKRAAVSAGKVEPRTPLASMTGFARVSGSHGPWRFGWEVRSVNGKGLDLRLRLPPGFEALETDVRSRTGQVLSRGSVAANLTATREGEASTVRVNQGALEALYRAMAESARRLGAAAPTLDSLLAVKGMVEITEAEDSEEERRALMAAVLDAFDRALAELGTMREREGSALNSVLTERLDSITGLVSRAERLPERSAEAVKARIADQVRVLMEAASLDPDRLHQEAILAVTKADVREELDRLVAHIAAARDLMAAGGPVGRRLDFLAQEFNREANTLCSKSNSVALTQIGLDLKLLVDQFREQIQNLE</sequence>
<feature type="domain" description="Endoribonuclease YicC-like C-terminal" evidence="7">
    <location>
        <begin position="200"/>
        <end position="314"/>
    </location>
</feature>
<comment type="similarity">
    <text evidence="5">Belongs to the YicC/YloC family.</text>
</comment>
<evidence type="ECO:0000256" key="3">
    <source>
        <dbReference type="ARBA" id="ARBA00022759"/>
    </source>
</evidence>
<dbReference type="Pfam" id="PF08340">
    <property type="entry name" value="YicC-like_C"/>
    <property type="match status" value="1"/>
</dbReference>
<organism evidence="8 9">
    <name type="scientific">Xanthobacter flavus</name>
    <dbReference type="NCBI Taxonomy" id="281"/>
    <lineage>
        <taxon>Bacteria</taxon>
        <taxon>Pseudomonadati</taxon>
        <taxon>Pseudomonadota</taxon>
        <taxon>Alphaproteobacteria</taxon>
        <taxon>Hyphomicrobiales</taxon>
        <taxon>Xanthobacteraceae</taxon>
        <taxon>Xanthobacter</taxon>
    </lineage>
</organism>
<dbReference type="EMBL" id="JAVDPY010000004">
    <property type="protein sequence ID" value="MDR6334005.1"/>
    <property type="molecule type" value="Genomic_DNA"/>
</dbReference>
<dbReference type="Pfam" id="PF03755">
    <property type="entry name" value="YicC-like_N"/>
    <property type="match status" value="1"/>
</dbReference>
<comment type="caution">
    <text evidence="8">The sequence shown here is derived from an EMBL/GenBank/DDBJ whole genome shotgun (WGS) entry which is preliminary data.</text>
</comment>
<dbReference type="NCBIfam" id="TIGR00255">
    <property type="entry name" value="YicC/YloC family endoribonuclease"/>
    <property type="match status" value="1"/>
</dbReference>
<keyword evidence="9" id="KW-1185">Reference proteome</keyword>